<evidence type="ECO:0000256" key="1">
    <source>
        <dbReference type="RuleBase" id="RU000481"/>
    </source>
</evidence>
<comment type="caution">
    <text evidence="3">The sequence shown here is derived from an EMBL/GenBank/DDBJ whole genome shotgun (WGS) entry which is preliminary data.</text>
</comment>
<dbReference type="Pfam" id="PF00155">
    <property type="entry name" value="Aminotran_1_2"/>
    <property type="match status" value="1"/>
</dbReference>
<evidence type="ECO:0000259" key="2">
    <source>
        <dbReference type="Pfam" id="PF00155"/>
    </source>
</evidence>
<keyword evidence="4" id="KW-1185">Reference proteome</keyword>
<evidence type="ECO:0000313" key="3">
    <source>
        <dbReference type="EMBL" id="GAA4787777.1"/>
    </source>
</evidence>
<dbReference type="InterPro" id="IPR015421">
    <property type="entry name" value="PyrdxlP-dep_Trfase_major"/>
</dbReference>
<dbReference type="Gene3D" id="3.40.640.10">
    <property type="entry name" value="Type I PLP-dependent aspartate aminotransferase-like (Major domain)"/>
    <property type="match status" value="1"/>
</dbReference>
<sequence length="375" mass="40702">MTFTPFDLLDWQGRLGGTATHSLADSGCRPVRLRDIVDSEQALDRLLSGELGYPPTCGTDLLRTEIAQWHAGSAEHASEVIVTVGAAEANTVAVETLVRPGDHVVTMAPGYRQVWGAARNRGAEVEDFPLDPRRGWRPDIDALARAVRPDTRAISVTTPNNPAGIVLTEEEMEAIVAIADRAGAWILSDEVHRGTELRTEEVSPSFWGRYDRVVCVGSLSKALGMPGLRLGWLVAPAALVPQLRRRHEYATVSAAGPAMAVAELALAPATRTRLLDRYRGFLRESWTQMQQWIDAHDPLLSVVPPEATSLAFVRYDLDLSSTEVAEALHARGGVLVGAGAHFGTERHLRFTYGLEPAKLAAALEKTSLVLKELSA</sequence>
<dbReference type="EC" id="2.6.1.-" evidence="1"/>
<dbReference type="InterPro" id="IPR004838">
    <property type="entry name" value="NHTrfase_class1_PyrdxlP-BS"/>
</dbReference>
<comment type="similarity">
    <text evidence="1">Belongs to the class-I pyridoxal-phosphate-dependent aminotransferase family.</text>
</comment>
<comment type="cofactor">
    <cofactor evidence="1">
        <name>pyridoxal 5'-phosphate</name>
        <dbReference type="ChEBI" id="CHEBI:597326"/>
    </cofactor>
</comment>
<dbReference type="RefSeq" id="WP_345615124.1">
    <property type="nucleotide sequence ID" value="NZ_BAABJV010000013.1"/>
</dbReference>
<dbReference type="GO" id="GO:0008483">
    <property type="term" value="F:transaminase activity"/>
    <property type="evidence" value="ECO:0007669"/>
    <property type="project" value="UniProtKB-KW"/>
</dbReference>
<keyword evidence="1" id="KW-0808">Transferase</keyword>
<reference evidence="4" key="1">
    <citation type="journal article" date="2019" name="Int. J. Syst. Evol. Microbiol.">
        <title>The Global Catalogue of Microorganisms (GCM) 10K type strain sequencing project: providing services to taxonomists for standard genome sequencing and annotation.</title>
        <authorList>
            <consortium name="The Broad Institute Genomics Platform"/>
            <consortium name="The Broad Institute Genome Sequencing Center for Infectious Disease"/>
            <person name="Wu L."/>
            <person name="Ma J."/>
        </authorList>
    </citation>
    <scope>NUCLEOTIDE SEQUENCE [LARGE SCALE GENOMIC DNA]</scope>
    <source>
        <strain evidence="4">JCM 18324</strain>
    </source>
</reference>
<dbReference type="Proteomes" id="UP001501147">
    <property type="component" value="Unassembled WGS sequence"/>
</dbReference>
<evidence type="ECO:0000313" key="4">
    <source>
        <dbReference type="Proteomes" id="UP001501147"/>
    </source>
</evidence>
<gene>
    <name evidence="3" type="ORF">GCM10023329_43650</name>
</gene>
<feature type="domain" description="Aminotransferase class I/classII large" evidence="2">
    <location>
        <begin position="49"/>
        <end position="364"/>
    </location>
</feature>
<proteinExistence type="inferred from homology"/>
<dbReference type="SUPFAM" id="SSF53383">
    <property type="entry name" value="PLP-dependent transferases"/>
    <property type="match status" value="1"/>
</dbReference>
<accession>A0ABP9AYE3</accession>
<organism evidence="3 4">
    <name type="scientific">Streptomyces sanyensis</name>
    <dbReference type="NCBI Taxonomy" id="568869"/>
    <lineage>
        <taxon>Bacteria</taxon>
        <taxon>Bacillati</taxon>
        <taxon>Actinomycetota</taxon>
        <taxon>Actinomycetes</taxon>
        <taxon>Kitasatosporales</taxon>
        <taxon>Streptomycetaceae</taxon>
        <taxon>Streptomyces</taxon>
    </lineage>
</organism>
<dbReference type="PANTHER" id="PTHR43510:SF1">
    <property type="entry name" value="AMINOTRANSFERASE FUNCTION, HYPOTHETICAL (EUROFUNG)"/>
    <property type="match status" value="1"/>
</dbReference>
<dbReference type="InterPro" id="IPR015422">
    <property type="entry name" value="PyrdxlP-dep_Trfase_small"/>
</dbReference>
<dbReference type="InterPro" id="IPR004839">
    <property type="entry name" value="Aminotransferase_I/II_large"/>
</dbReference>
<keyword evidence="1 3" id="KW-0032">Aminotransferase</keyword>
<dbReference type="PROSITE" id="PS00105">
    <property type="entry name" value="AA_TRANSFER_CLASS_1"/>
    <property type="match status" value="1"/>
</dbReference>
<dbReference type="PANTHER" id="PTHR43510">
    <property type="entry name" value="AMINOTRANSFERASE FUNCTION, HYPOTHETICAL (EUROFUNG)"/>
    <property type="match status" value="1"/>
</dbReference>
<dbReference type="InterPro" id="IPR015424">
    <property type="entry name" value="PyrdxlP-dep_Trfase"/>
</dbReference>
<dbReference type="Gene3D" id="3.90.1150.10">
    <property type="entry name" value="Aspartate Aminotransferase, domain 1"/>
    <property type="match status" value="1"/>
</dbReference>
<name>A0ABP9AYE3_9ACTN</name>
<dbReference type="EMBL" id="BAABJV010000013">
    <property type="protein sequence ID" value="GAA4787777.1"/>
    <property type="molecule type" value="Genomic_DNA"/>
</dbReference>
<dbReference type="CDD" id="cd00609">
    <property type="entry name" value="AAT_like"/>
    <property type="match status" value="1"/>
</dbReference>
<protein>
    <recommendedName>
        <fullName evidence="1">Aminotransferase</fullName>
        <ecNumber evidence="1">2.6.1.-</ecNumber>
    </recommendedName>
</protein>